<dbReference type="GO" id="GO:0005737">
    <property type="term" value="C:cytoplasm"/>
    <property type="evidence" value="ECO:0007669"/>
    <property type="project" value="UniProtKB-SubCell"/>
</dbReference>
<dbReference type="FunFam" id="1.10.10.10:FF:000214">
    <property type="entry name" value="Methylated-DNA--protein-cysteine methyltransferase"/>
    <property type="match status" value="1"/>
</dbReference>
<dbReference type="InterPro" id="IPR036388">
    <property type="entry name" value="WH-like_DNA-bd_sf"/>
</dbReference>
<comment type="catalytic activity">
    <reaction evidence="1 9">
        <text>a 4-O-methyl-thymidine in DNA + L-cysteinyl-[protein] = a thymidine in DNA + S-methyl-L-cysteinyl-[protein]</text>
        <dbReference type="Rhea" id="RHEA:53428"/>
        <dbReference type="Rhea" id="RHEA-COMP:10131"/>
        <dbReference type="Rhea" id="RHEA-COMP:10132"/>
        <dbReference type="Rhea" id="RHEA-COMP:13555"/>
        <dbReference type="Rhea" id="RHEA-COMP:13556"/>
        <dbReference type="ChEBI" id="CHEBI:29950"/>
        <dbReference type="ChEBI" id="CHEBI:82612"/>
        <dbReference type="ChEBI" id="CHEBI:137386"/>
        <dbReference type="ChEBI" id="CHEBI:137387"/>
        <dbReference type="EC" id="2.1.1.63"/>
    </reaction>
</comment>
<evidence type="ECO:0000313" key="12">
    <source>
        <dbReference type="EMBL" id="RWX56182.1"/>
    </source>
</evidence>
<evidence type="ECO:0000256" key="7">
    <source>
        <dbReference type="ARBA" id="ARBA00023204"/>
    </source>
</evidence>
<dbReference type="Gene3D" id="3.30.160.70">
    <property type="entry name" value="Methylated DNA-protein cysteine methyltransferase domain"/>
    <property type="match status" value="1"/>
</dbReference>
<evidence type="ECO:0000256" key="4">
    <source>
        <dbReference type="ARBA" id="ARBA00022603"/>
    </source>
</evidence>
<dbReference type="Proteomes" id="UP000287563">
    <property type="component" value="Unassembled WGS sequence"/>
</dbReference>
<dbReference type="PANTHER" id="PTHR10815">
    <property type="entry name" value="METHYLATED-DNA--PROTEIN-CYSTEINE METHYLTRANSFERASE"/>
    <property type="match status" value="1"/>
</dbReference>
<accession>A0A3S4TN28</accession>
<dbReference type="Gene3D" id="1.10.10.10">
    <property type="entry name" value="Winged helix-like DNA-binding domain superfamily/Winged helix DNA-binding domain"/>
    <property type="match status" value="1"/>
</dbReference>
<dbReference type="InterPro" id="IPR023546">
    <property type="entry name" value="MGMT"/>
</dbReference>
<evidence type="ECO:0000256" key="2">
    <source>
        <dbReference type="ARBA" id="ARBA00008711"/>
    </source>
</evidence>
<evidence type="ECO:0000259" key="11">
    <source>
        <dbReference type="Pfam" id="PF02870"/>
    </source>
</evidence>
<evidence type="ECO:0000313" key="13">
    <source>
        <dbReference type="Proteomes" id="UP000287563"/>
    </source>
</evidence>
<dbReference type="EC" id="2.1.1.63" evidence="9"/>
<dbReference type="InterPro" id="IPR036631">
    <property type="entry name" value="MGMT_N_sf"/>
</dbReference>
<dbReference type="CDD" id="cd06445">
    <property type="entry name" value="ATase"/>
    <property type="match status" value="1"/>
</dbReference>
<feature type="domain" description="Methylated-DNA-[protein]-cysteine S-methyltransferase DNA binding" evidence="10">
    <location>
        <begin position="69"/>
        <end position="148"/>
    </location>
</feature>
<feature type="domain" description="Methylguanine DNA methyltransferase ribonuclease-like" evidence="11">
    <location>
        <begin position="4"/>
        <end position="64"/>
    </location>
</feature>
<dbReference type="NCBIfam" id="TIGR00589">
    <property type="entry name" value="ogt"/>
    <property type="match status" value="1"/>
</dbReference>
<dbReference type="SUPFAM" id="SSF53155">
    <property type="entry name" value="Methylated DNA-protein cysteine methyltransferase domain"/>
    <property type="match status" value="1"/>
</dbReference>
<comment type="similarity">
    <text evidence="2 9">Belongs to the MGMT family.</text>
</comment>
<dbReference type="InterPro" id="IPR008332">
    <property type="entry name" value="MethylG_MeTrfase_N"/>
</dbReference>
<dbReference type="Pfam" id="PF01035">
    <property type="entry name" value="DNA_binding_1"/>
    <property type="match status" value="1"/>
</dbReference>
<organism evidence="12 13">
    <name type="scientific">Photobacterium chitinilyticum</name>
    <dbReference type="NCBI Taxonomy" id="2485123"/>
    <lineage>
        <taxon>Bacteria</taxon>
        <taxon>Pseudomonadati</taxon>
        <taxon>Pseudomonadota</taxon>
        <taxon>Gammaproteobacteria</taxon>
        <taxon>Vibrionales</taxon>
        <taxon>Vibrionaceae</taxon>
        <taxon>Photobacterium</taxon>
    </lineage>
</organism>
<keyword evidence="13" id="KW-1185">Reference proteome</keyword>
<keyword evidence="3 9" id="KW-0963">Cytoplasm</keyword>
<dbReference type="GO" id="GO:0003908">
    <property type="term" value="F:methylated-DNA-[protein]-cysteine S-methyltransferase activity"/>
    <property type="evidence" value="ECO:0007669"/>
    <property type="project" value="UniProtKB-UniRule"/>
</dbReference>
<evidence type="ECO:0000256" key="9">
    <source>
        <dbReference type="HAMAP-Rule" id="MF_00772"/>
    </source>
</evidence>
<dbReference type="AlphaFoldDB" id="A0A3S4TN28"/>
<dbReference type="OrthoDB" id="9811249at2"/>
<comment type="function">
    <text evidence="9">Involved in the cellular defense against the biological effects of O6-methylguanine (O6-MeG) and O4-methylthymine (O4-MeT) in DNA. Repairs the methylated nucleobase in DNA by stoichiometrically transferring the methyl group to a cysteine residue in the enzyme. This is a suicide reaction: the enzyme is irreversibly inactivated.</text>
</comment>
<dbReference type="GO" id="GO:0006307">
    <property type="term" value="P:DNA alkylation repair"/>
    <property type="evidence" value="ECO:0007669"/>
    <property type="project" value="UniProtKB-UniRule"/>
</dbReference>
<reference evidence="12 13" key="1">
    <citation type="submission" date="2018-11" db="EMBL/GenBank/DDBJ databases">
        <title>Photobacterium sp. BEI247 sp. nov., a marine bacterium isolated from Yongle Blue Hole in the South China Sea.</title>
        <authorList>
            <person name="Wang X."/>
        </authorList>
    </citation>
    <scope>NUCLEOTIDE SEQUENCE [LARGE SCALE GENOMIC DNA]</scope>
    <source>
        <strain evidence="13">BEI247</strain>
    </source>
</reference>
<evidence type="ECO:0000256" key="5">
    <source>
        <dbReference type="ARBA" id="ARBA00022679"/>
    </source>
</evidence>
<evidence type="ECO:0000256" key="8">
    <source>
        <dbReference type="ARBA" id="ARBA00049348"/>
    </source>
</evidence>
<keyword evidence="7 9" id="KW-0234">DNA repair</keyword>
<dbReference type="InterPro" id="IPR001497">
    <property type="entry name" value="MethylDNA_cys_MeTrfase_AS"/>
</dbReference>
<comment type="catalytic activity">
    <reaction evidence="8 9">
        <text>a 6-O-methyl-2'-deoxyguanosine in DNA + L-cysteinyl-[protein] = S-methyl-L-cysteinyl-[protein] + a 2'-deoxyguanosine in DNA</text>
        <dbReference type="Rhea" id="RHEA:24000"/>
        <dbReference type="Rhea" id="RHEA-COMP:10131"/>
        <dbReference type="Rhea" id="RHEA-COMP:10132"/>
        <dbReference type="Rhea" id="RHEA-COMP:11367"/>
        <dbReference type="Rhea" id="RHEA-COMP:11368"/>
        <dbReference type="ChEBI" id="CHEBI:29950"/>
        <dbReference type="ChEBI" id="CHEBI:82612"/>
        <dbReference type="ChEBI" id="CHEBI:85445"/>
        <dbReference type="ChEBI" id="CHEBI:85448"/>
        <dbReference type="EC" id="2.1.1.63"/>
    </reaction>
</comment>
<evidence type="ECO:0000256" key="3">
    <source>
        <dbReference type="ARBA" id="ARBA00022490"/>
    </source>
</evidence>
<dbReference type="InterPro" id="IPR014048">
    <property type="entry name" value="MethylDNA_cys_MeTrfase_DNA-bd"/>
</dbReference>
<feature type="active site" description="Nucleophile; methyl group acceptor" evidence="9">
    <location>
        <position position="120"/>
    </location>
</feature>
<evidence type="ECO:0000256" key="1">
    <source>
        <dbReference type="ARBA" id="ARBA00001286"/>
    </source>
</evidence>
<dbReference type="Pfam" id="PF02870">
    <property type="entry name" value="Methyltransf_1N"/>
    <property type="match status" value="1"/>
</dbReference>
<dbReference type="PROSITE" id="PS00374">
    <property type="entry name" value="MGMT"/>
    <property type="match status" value="1"/>
</dbReference>
<dbReference type="HAMAP" id="MF_00772">
    <property type="entry name" value="OGT"/>
    <property type="match status" value="1"/>
</dbReference>
<comment type="subcellular location">
    <subcellularLocation>
        <location evidence="9">Cytoplasm</location>
    </subcellularLocation>
</comment>
<keyword evidence="4 9" id="KW-0489">Methyltransferase</keyword>
<dbReference type="InterPro" id="IPR036217">
    <property type="entry name" value="MethylDNA_cys_MeTrfase_DNAb"/>
</dbReference>
<proteinExistence type="inferred from homology"/>
<dbReference type="PANTHER" id="PTHR10815:SF13">
    <property type="entry name" value="METHYLATED-DNA--PROTEIN-CYSTEINE METHYLTRANSFERASE"/>
    <property type="match status" value="1"/>
</dbReference>
<dbReference type="SUPFAM" id="SSF46767">
    <property type="entry name" value="Methylated DNA-protein cysteine methyltransferase, C-terminal domain"/>
    <property type="match status" value="1"/>
</dbReference>
<keyword evidence="5 9" id="KW-0808">Transferase</keyword>
<comment type="caution">
    <text evidence="12">The sequence shown here is derived from an EMBL/GenBank/DDBJ whole genome shotgun (WGS) entry which is preliminary data.</text>
</comment>
<gene>
    <name evidence="12" type="ORF">EDI28_07810</name>
</gene>
<dbReference type="EMBL" id="RJLM01000002">
    <property type="protein sequence ID" value="RWX56182.1"/>
    <property type="molecule type" value="Genomic_DNA"/>
</dbReference>
<evidence type="ECO:0000256" key="6">
    <source>
        <dbReference type="ARBA" id="ARBA00022763"/>
    </source>
</evidence>
<evidence type="ECO:0000259" key="10">
    <source>
        <dbReference type="Pfam" id="PF01035"/>
    </source>
</evidence>
<keyword evidence="6 9" id="KW-0227">DNA damage</keyword>
<sequence>MNNQLLQTPIGWLNIVADKSAVIAIEFDADPAGSEAPNAISLQCCKQLEAYFNGDIQDFDVPLKMNGTDFQRQVWQALNNVPYGETCSYADIANRIGNPKAVRAVGAANGKNPIPIIVPCHRVIGSSGKLTGYAGGLDLKVWLLEHEKPLKPTKR</sequence>
<dbReference type="RefSeq" id="WP_128783269.1">
    <property type="nucleotide sequence ID" value="NZ_JAKJSG010000070.1"/>
</dbReference>
<name>A0A3S4TN28_9GAMM</name>
<comment type="miscellaneous">
    <text evidence="9">This enzyme catalyzes only one turnover and therefore is not strictly catalytic. According to one definition, an enzyme is a biocatalyst that acts repeatedly and over many reaction cycles.</text>
</comment>
<dbReference type="GO" id="GO:0032259">
    <property type="term" value="P:methylation"/>
    <property type="evidence" value="ECO:0007669"/>
    <property type="project" value="UniProtKB-KW"/>
</dbReference>
<protein>
    <recommendedName>
        <fullName evidence="9">Methylated-DNA--protein-cysteine methyltransferase</fullName>
        <ecNumber evidence="9">2.1.1.63</ecNumber>
    </recommendedName>
    <alternativeName>
        <fullName evidence="9">6-O-methylguanine-DNA methyltransferase</fullName>
        <shortName evidence="9">MGMT</shortName>
    </alternativeName>
    <alternativeName>
        <fullName evidence="9">O-6-methylguanine-DNA-alkyltransferase</fullName>
    </alternativeName>
</protein>